<dbReference type="Gene3D" id="3.40.50.1910">
    <property type="match status" value="1"/>
</dbReference>
<dbReference type="InterPro" id="IPR043154">
    <property type="entry name" value="Sec-1-like_dom1"/>
</dbReference>
<organism evidence="3">
    <name type="scientific">Micromonas pusilla (strain CCMP1545)</name>
    <name type="common">Picoplanktonic green alga</name>
    <dbReference type="NCBI Taxonomy" id="564608"/>
    <lineage>
        <taxon>Eukaryota</taxon>
        <taxon>Viridiplantae</taxon>
        <taxon>Chlorophyta</taxon>
        <taxon>Mamiellophyceae</taxon>
        <taxon>Mamiellales</taxon>
        <taxon>Mamiellaceae</taxon>
        <taxon>Micromonas</taxon>
    </lineage>
</organism>
<sequence length="620" mass="66278">MKCVGSSSAASGRRTPHAVIRMLNLNAPRSALDRVNDDDVEVYKVLVMDKRCFDIVTPLVRVNELRRHGVTLHLLLDADRQPIADVPAVYYVSPTPRNVARIAKDFKDGLYEAYHLNFSSSLPRPLLEQLANDAVKFDAAAKVERVFDMHSDFVSLSDDVFTLAQADAYVNLNDPTMKDADVERGAFVRVPVNDVVTGLFSVCATLGKAPIIRAQRGGAAEMAATELDRRLRDHVKARGGLFAADDVGGFGGGFGGGAARGRPLLCLFDRNFDLASALQHGWTYAPLVHDVLGMRVNRVDIAGGDSSAAAAATMTKKSYDLEDNDPFWVRNYASEFPKVAEEVEAELAKYKKAMDEINRGVASSGGADEGDALGDQTRKLVSAVASLPELQERKKVIDKHTNIATALLGQIKARGIDEYHAIEEDLLSGKCDKEAVMSLLAATGRGTPEDKLRLAILYAMEGALMASGADAAALGFVKKMAAVEASLASASSRLDDEAAGDGDVFGWADKLYGQSINAVAKGVKSLLSGGRQLAIARAVDALMTNAPGSAEVESFARFDPKEAGAPTPMPAPFNDAIVFVLGGGNYLEHQGKSVVYGATEFTTGAEFINQLSLLGKRTGH</sequence>
<dbReference type="InterPro" id="IPR027482">
    <property type="entry name" value="Sec1-like_dom2"/>
</dbReference>
<dbReference type="GeneID" id="9687526"/>
<dbReference type="AlphaFoldDB" id="C1N2H0"/>
<dbReference type="Gene3D" id="1.25.40.60">
    <property type="match status" value="1"/>
</dbReference>
<evidence type="ECO:0000313" key="3">
    <source>
        <dbReference type="Proteomes" id="UP000001876"/>
    </source>
</evidence>
<dbReference type="OrthoDB" id="10251230at2759"/>
<dbReference type="GO" id="GO:0016192">
    <property type="term" value="P:vesicle-mediated transport"/>
    <property type="evidence" value="ECO:0007669"/>
    <property type="project" value="InterPro"/>
</dbReference>
<dbReference type="PANTHER" id="PTHR11679">
    <property type="entry name" value="VESICLE PROTEIN SORTING-ASSOCIATED"/>
    <property type="match status" value="1"/>
</dbReference>
<accession>C1N2H0</accession>
<evidence type="ECO:0000256" key="1">
    <source>
        <dbReference type="ARBA" id="ARBA00009884"/>
    </source>
</evidence>
<dbReference type="InterPro" id="IPR036045">
    <property type="entry name" value="Sec1-like_sf"/>
</dbReference>
<dbReference type="Gene3D" id="3.40.50.2060">
    <property type="match status" value="1"/>
</dbReference>
<dbReference type="SUPFAM" id="SSF56815">
    <property type="entry name" value="Sec1/munc18-like (SM) proteins"/>
    <property type="match status" value="1"/>
</dbReference>
<protein>
    <submittedName>
        <fullName evidence="2">Predicted protein</fullName>
    </submittedName>
</protein>
<dbReference type="Proteomes" id="UP000001876">
    <property type="component" value="Unassembled WGS sequence"/>
</dbReference>
<keyword evidence="3" id="KW-1185">Reference proteome</keyword>
<dbReference type="InterPro" id="IPR043127">
    <property type="entry name" value="Sec-1-like_dom3a"/>
</dbReference>
<dbReference type="InterPro" id="IPR001619">
    <property type="entry name" value="Sec1-like"/>
</dbReference>
<dbReference type="Gene3D" id="3.90.830.10">
    <property type="entry name" value="Syntaxin Binding Protein 1, Chain A, domain 2"/>
    <property type="match status" value="1"/>
</dbReference>
<reference evidence="2 3" key="1">
    <citation type="journal article" date="2009" name="Science">
        <title>Green evolution and dynamic adaptations revealed by genomes of the marine picoeukaryotes Micromonas.</title>
        <authorList>
            <person name="Worden A.Z."/>
            <person name="Lee J.H."/>
            <person name="Mock T."/>
            <person name="Rouze P."/>
            <person name="Simmons M.P."/>
            <person name="Aerts A.L."/>
            <person name="Allen A.E."/>
            <person name="Cuvelier M.L."/>
            <person name="Derelle E."/>
            <person name="Everett M.V."/>
            <person name="Foulon E."/>
            <person name="Grimwood J."/>
            <person name="Gundlach H."/>
            <person name="Henrissat B."/>
            <person name="Napoli C."/>
            <person name="McDonald S.M."/>
            <person name="Parker M.S."/>
            <person name="Rombauts S."/>
            <person name="Salamov A."/>
            <person name="Von Dassow P."/>
            <person name="Badger J.H."/>
            <person name="Coutinho P.M."/>
            <person name="Demir E."/>
            <person name="Dubchak I."/>
            <person name="Gentemann C."/>
            <person name="Eikrem W."/>
            <person name="Gready J.E."/>
            <person name="John U."/>
            <person name="Lanier W."/>
            <person name="Lindquist E.A."/>
            <person name="Lucas S."/>
            <person name="Mayer K.F."/>
            <person name="Moreau H."/>
            <person name="Not F."/>
            <person name="Otillar R."/>
            <person name="Panaud O."/>
            <person name="Pangilinan J."/>
            <person name="Paulsen I."/>
            <person name="Piegu B."/>
            <person name="Poliakov A."/>
            <person name="Robbens S."/>
            <person name="Schmutz J."/>
            <person name="Toulza E."/>
            <person name="Wyss T."/>
            <person name="Zelensky A."/>
            <person name="Zhou K."/>
            <person name="Armbrust E.V."/>
            <person name="Bhattacharya D."/>
            <person name="Goodenough U.W."/>
            <person name="Van de Peer Y."/>
            <person name="Grigoriev I.V."/>
        </authorList>
    </citation>
    <scope>NUCLEOTIDE SEQUENCE [LARGE SCALE GENOMIC DNA]</scope>
    <source>
        <strain evidence="2 3">CCMP1545</strain>
    </source>
</reference>
<proteinExistence type="inferred from homology"/>
<dbReference type="KEGG" id="mpp:MICPUCDRAFT_44749"/>
<dbReference type="Pfam" id="PF00995">
    <property type="entry name" value="Sec1"/>
    <property type="match status" value="1"/>
</dbReference>
<name>C1N2H0_MICPC</name>
<gene>
    <name evidence="2" type="ORF">MICPUCDRAFT_44749</name>
</gene>
<dbReference type="eggNOG" id="KOG1301">
    <property type="taxonomic scope" value="Eukaryota"/>
</dbReference>
<comment type="similarity">
    <text evidence="1">Belongs to the STXBP/unc-18/SEC1 family.</text>
</comment>
<dbReference type="RefSeq" id="XP_003062087.1">
    <property type="nucleotide sequence ID" value="XM_003062041.1"/>
</dbReference>
<dbReference type="OMA" id="VNDLRAW"/>
<dbReference type="EMBL" id="GG663745">
    <property type="protein sequence ID" value="EEH53799.1"/>
    <property type="molecule type" value="Genomic_DNA"/>
</dbReference>
<evidence type="ECO:0000313" key="2">
    <source>
        <dbReference type="EMBL" id="EEH53799.1"/>
    </source>
</evidence>
<dbReference type="STRING" id="564608.C1N2H0"/>